<dbReference type="InterPro" id="IPR009875">
    <property type="entry name" value="PilZ_domain"/>
</dbReference>
<keyword evidence="3" id="KW-1185">Reference proteome</keyword>
<evidence type="ECO:0000313" key="3">
    <source>
        <dbReference type="Proteomes" id="UP000287023"/>
    </source>
</evidence>
<name>A0A3S0YEJ3_9GAMM</name>
<gene>
    <name evidence="2" type="ORF">ELY38_18015</name>
</gene>
<dbReference type="Pfam" id="PF07238">
    <property type="entry name" value="PilZ"/>
    <property type="match status" value="1"/>
</dbReference>
<sequence>MSVQKAFAIHVPDVATLQAAYMSFLERGGLFVPTLTPHELGSQVHLLLTLPGEGQSIEVAGEVVWISPENVADQRTPGIGVHFSLQDSFLCERIDALLKGQDAQVPSYTL</sequence>
<protein>
    <submittedName>
        <fullName evidence="2">Pilus assembly protein PilZ</fullName>
    </submittedName>
</protein>
<reference evidence="2 3" key="1">
    <citation type="submission" date="2018-12" db="EMBL/GenBank/DDBJ databases">
        <title>three novel Halomonas strain isolated from plants.</title>
        <authorList>
            <person name="Sun C."/>
        </authorList>
    </citation>
    <scope>NUCLEOTIDE SEQUENCE [LARGE SCALE GENOMIC DNA]</scope>
    <source>
        <strain evidence="2 3">JCM 18142</strain>
    </source>
</reference>
<dbReference type="RefSeq" id="WP_127063533.1">
    <property type="nucleotide sequence ID" value="NZ_RZHF01000028.1"/>
</dbReference>
<evidence type="ECO:0000313" key="2">
    <source>
        <dbReference type="EMBL" id="RUR28263.1"/>
    </source>
</evidence>
<proteinExistence type="predicted"/>
<organism evidence="2 3">
    <name type="scientific">Vreelandella nanhaiensis</name>
    <dbReference type="NCBI Taxonomy" id="1258546"/>
    <lineage>
        <taxon>Bacteria</taxon>
        <taxon>Pseudomonadati</taxon>
        <taxon>Pseudomonadota</taxon>
        <taxon>Gammaproteobacteria</taxon>
        <taxon>Oceanospirillales</taxon>
        <taxon>Halomonadaceae</taxon>
        <taxon>Vreelandella</taxon>
    </lineage>
</organism>
<dbReference type="OrthoDB" id="5296245at2"/>
<comment type="caution">
    <text evidence="2">The sequence shown here is derived from an EMBL/GenBank/DDBJ whole genome shotgun (WGS) entry which is preliminary data.</text>
</comment>
<feature type="domain" description="PilZ" evidence="1">
    <location>
        <begin position="18"/>
        <end position="95"/>
    </location>
</feature>
<dbReference type="Proteomes" id="UP000287023">
    <property type="component" value="Unassembled WGS sequence"/>
</dbReference>
<dbReference type="Gene3D" id="2.40.10.220">
    <property type="entry name" value="predicted glycosyltransferase like domains"/>
    <property type="match status" value="1"/>
</dbReference>
<evidence type="ECO:0000259" key="1">
    <source>
        <dbReference type="Pfam" id="PF07238"/>
    </source>
</evidence>
<dbReference type="GO" id="GO:0035438">
    <property type="term" value="F:cyclic-di-GMP binding"/>
    <property type="evidence" value="ECO:0007669"/>
    <property type="project" value="InterPro"/>
</dbReference>
<dbReference type="EMBL" id="RZHF01000028">
    <property type="protein sequence ID" value="RUR28263.1"/>
    <property type="molecule type" value="Genomic_DNA"/>
</dbReference>
<dbReference type="AlphaFoldDB" id="A0A3S0YEJ3"/>
<accession>A0A3S0YEJ3</accession>